<dbReference type="AlphaFoldDB" id="A0A7Y4INE0"/>
<reference evidence="3 4" key="1">
    <citation type="submission" date="2020-05" db="EMBL/GenBank/DDBJ databases">
        <authorList>
            <person name="Whitworth D."/>
        </authorList>
    </citation>
    <scope>NUCLEOTIDE SEQUENCE [LARGE SCALE GENOMIC DNA]</scope>
    <source>
        <strain evidence="3 4">AM005</strain>
    </source>
</reference>
<comment type="caution">
    <text evidence="3">The sequence shown here is derived from an EMBL/GenBank/DDBJ whole genome shotgun (WGS) entry which is preliminary data.</text>
</comment>
<dbReference type="EMBL" id="JABFNT010000124">
    <property type="protein sequence ID" value="NOJ82358.1"/>
    <property type="molecule type" value="Genomic_DNA"/>
</dbReference>
<dbReference type="InterPro" id="IPR025643">
    <property type="entry name" value="R2K_3"/>
</dbReference>
<accession>A0A7Y4INE0</accession>
<feature type="domain" description="ATP-grasp" evidence="2">
    <location>
        <begin position="162"/>
        <end position="315"/>
    </location>
</feature>
<protein>
    <submittedName>
        <fullName evidence="3">ATP-grasp domain-containing protein</fullName>
    </submittedName>
</protein>
<proteinExistence type="predicted"/>
<sequence>MSGLARARVGGAPHTPPPLMRGFWMPGSRRPSHARAILFGRNPTQDDPFDVEADAADALGVDTYQADLGALLSGNAEQALSTLPERGRLRLLYRGWMLTEEEYTALDEAVSALGHRLTTTPEQYAAALYLPNWYPQLSRYTARSVWTEGMDAAEAWHAAQALGSQPWLVKDHVKSAKERWDDACFIPAGTTQARFEQICANLVDERGDRFERGLVVRKFLPFKEYGRTPAGPAHLEFRLFFGSGRLLAAEPYHEFDVDVPDFTGFEPLARRIDSPFLTLDVAMLQDGGWAVVEVNDGGVSGLPPGLDPRTLFEALLATR</sequence>
<dbReference type="Pfam" id="PF14243">
    <property type="entry name" value="R2K_3"/>
    <property type="match status" value="1"/>
</dbReference>
<name>A0A7Y4INE0_MYXXA</name>
<evidence type="ECO:0000313" key="4">
    <source>
        <dbReference type="Proteomes" id="UP000533080"/>
    </source>
</evidence>
<evidence type="ECO:0000256" key="1">
    <source>
        <dbReference type="SAM" id="MobiDB-lite"/>
    </source>
</evidence>
<evidence type="ECO:0000313" key="3">
    <source>
        <dbReference type="EMBL" id="NOJ82358.1"/>
    </source>
</evidence>
<dbReference type="Proteomes" id="UP000533080">
    <property type="component" value="Unassembled WGS sequence"/>
</dbReference>
<evidence type="ECO:0000259" key="2">
    <source>
        <dbReference type="Pfam" id="PF14243"/>
    </source>
</evidence>
<feature type="region of interest" description="Disordered" evidence="1">
    <location>
        <begin position="1"/>
        <end position="22"/>
    </location>
</feature>
<organism evidence="3 4">
    <name type="scientific">Myxococcus xanthus</name>
    <dbReference type="NCBI Taxonomy" id="34"/>
    <lineage>
        <taxon>Bacteria</taxon>
        <taxon>Pseudomonadati</taxon>
        <taxon>Myxococcota</taxon>
        <taxon>Myxococcia</taxon>
        <taxon>Myxococcales</taxon>
        <taxon>Cystobacterineae</taxon>
        <taxon>Myxococcaceae</taxon>
        <taxon>Myxococcus</taxon>
    </lineage>
</organism>
<gene>
    <name evidence="3" type="ORF">HNV28_29205</name>
</gene>